<dbReference type="PROSITE" id="PS51375">
    <property type="entry name" value="PPR"/>
    <property type="match status" value="1"/>
</dbReference>
<comment type="similarity">
    <text evidence="1">Belongs to the PPR family. P subfamily.</text>
</comment>
<reference evidence="4 5" key="1">
    <citation type="submission" date="2022-01" db="EMBL/GenBank/DDBJ databases">
        <authorList>
            <person name="Xiong W."/>
            <person name="Schranz E."/>
        </authorList>
    </citation>
    <scope>NUCLEOTIDE SEQUENCE [LARGE SCALE GENOMIC DNA]</scope>
</reference>
<dbReference type="PANTHER" id="PTHR47874">
    <property type="entry name" value="EXPRESSED PROTEIN"/>
    <property type="match status" value="1"/>
</dbReference>
<sequence length="157" mass="18314">MVYHLPNGCTRRSCINPHEQLHPIDCFRSQFLESRQNLIQKWWENQASKTSTFHGIRCSPLFILPPLTKLSSQVLEWGLQKLQKENEKNHDIYLELIHLCGKIQNTQTAMRVFTLMENQGLKPTSIILNALISAHLSSVRLWWHGMKPKWPSGFQLI</sequence>
<dbReference type="InterPro" id="IPR011990">
    <property type="entry name" value="TPR-like_helical_dom_sf"/>
</dbReference>
<evidence type="ECO:0008006" key="6">
    <source>
        <dbReference type="Google" id="ProtNLM"/>
    </source>
</evidence>
<dbReference type="Proteomes" id="UP001157418">
    <property type="component" value="Unassembled WGS sequence"/>
</dbReference>
<dbReference type="GO" id="GO:0003729">
    <property type="term" value="F:mRNA binding"/>
    <property type="evidence" value="ECO:0007669"/>
    <property type="project" value="InterPro"/>
</dbReference>
<feature type="repeat" description="PPR" evidence="3">
    <location>
        <begin position="89"/>
        <end position="123"/>
    </location>
</feature>
<accession>A0AAU9PMJ2</accession>
<dbReference type="EMBL" id="CAKMRJ010005745">
    <property type="protein sequence ID" value="CAH1451627.1"/>
    <property type="molecule type" value="Genomic_DNA"/>
</dbReference>
<protein>
    <recommendedName>
        <fullName evidence="6">Pentatricopeptide repeat-containing protein</fullName>
    </recommendedName>
</protein>
<evidence type="ECO:0000256" key="2">
    <source>
        <dbReference type="ARBA" id="ARBA00022737"/>
    </source>
</evidence>
<keyword evidence="2" id="KW-0677">Repeat</keyword>
<dbReference type="InterPro" id="IPR044179">
    <property type="entry name" value="PPR5-like"/>
</dbReference>
<evidence type="ECO:0000256" key="3">
    <source>
        <dbReference type="PROSITE-ProRule" id="PRU00708"/>
    </source>
</evidence>
<comment type="caution">
    <text evidence="4">The sequence shown here is derived from an EMBL/GenBank/DDBJ whole genome shotgun (WGS) entry which is preliminary data.</text>
</comment>
<evidence type="ECO:0000256" key="1">
    <source>
        <dbReference type="ARBA" id="ARBA00007626"/>
    </source>
</evidence>
<dbReference type="NCBIfam" id="TIGR00756">
    <property type="entry name" value="PPR"/>
    <property type="match status" value="1"/>
</dbReference>
<keyword evidence="5" id="KW-1185">Reference proteome</keyword>
<name>A0AAU9PMJ2_9ASTR</name>
<proteinExistence type="inferred from homology"/>
<dbReference type="AlphaFoldDB" id="A0AAU9PMJ2"/>
<evidence type="ECO:0000313" key="4">
    <source>
        <dbReference type="EMBL" id="CAH1451627.1"/>
    </source>
</evidence>
<gene>
    <name evidence="4" type="ORF">LVIROSA_LOCUS36976</name>
</gene>
<evidence type="ECO:0000313" key="5">
    <source>
        <dbReference type="Proteomes" id="UP001157418"/>
    </source>
</evidence>
<dbReference type="InterPro" id="IPR002885">
    <property type="entry name" value="PPR_rpt"/>
</dbReference>
<dbReference type="Gene3D" id="1.25.40.10">
    <property type="entry name" value="Tetratricopeptide repeat domain"/>
    <property type="match status" value="1"/>
</dbReference>
<dbReference type="PANTHER" id="PTHR47874:SF4">
    <property type="entry name" value="EXPRESSED PROTEIN"/>
    <property type="match status" value="1"/>
</dbReference>
<organism evidence="4 5">
    <name type="scientific">Lactuca virosa</name>
    <dbReference type="NCBI Taxonomy" id="75947"/>
    <lineage>
        <taxon>Eukaryota</taxon>
        <taxon>Viridiplantae</taxon>
        <taxon>Streptophyta</taxon>
        <taxon>Embryophyta</taxon>
        <taxon>Tracheophyta</taxon>
        <taxon>Spermatophyta</taxon>
        <taxon>Magnoliopsida</taxon>
        <taxon>eudicotyledons</taxon>
        <taxon>Gunneridae</taxon>
        <taxon>Pentapetalae</taxon>
        <taxon>asterids</taxon>
        <taxon>campanulids</taxon>
        <taxon>Asterales</taxon>
        <taxon>Asteraceae</taxon>
        <taxon>Cichorioideae</taxon>
        <taxon>Cichorieae</taxon>
        <taxon>Lactucinae</taxon>
        <taxon>Lactuca</taxon>
    </lineage>
</organism>
<dbReference type="Pfam" id="PF13812">
    <property type="entry name" value="PPR_3"/>
    <property type="match status" value="1"/>
</dbReference>